<dbReference type="PROSITE" id="PS50893">
    <property type="entry name" value="ABC_TRANSPORTER_2"/>
    <property type="match status" value="2"/>
</dbReference>
<dbReference type="Gene3D" id="3.40.50.300">
    <property type="entry name" value="P-loop containing nucleotide triphosphate hydrolases"/>
    <property type="match status" value="2"/>
</dbReference>
<sequence>MWKALKEKLFSWKFVLIFVYLLPCLIAGLLLFSSHSERSISSKEFEAMDSETLATYFPGGVHENVCFTPDTPENSQLIERVRHKLGILYERVHGFPTVEQMMAFVEGNRQEKIYAIIFHSGNSSTEFNYTIRNRNMGVNFDTQQFYLNDIKRINNRVTDEYIESGFLALQQSIDSIHMDLITGRANFGGFAIDVEHFPALPRTQISNIDVTIFGTFFALLLFMTSTYIVLIPLVEEKECGVNALLRIVTKYFYFNDVTRLILNFLLCAIFVAIVFVMTIWSNLWETVQFQYPLFLLVLFLVAILSYSCFISLFFQTVEYAKIGGILFYLVPFCVIFFYSDNAIINKLEYVFCGSLFMNGMNIFQNYVQTGHIFNISSLARSSYLGAENDHFSLGSIYGLLLLNTFVYLGLYFALQNVQLCEYLTCFFHGKNNCWVKPKVKNGNVQQIGMQNMQQRGSENAVEISNLSKTFFSIKGKHKVAVNRVSLDIPKCQITALLGHNGAGKTTTMCMIIGTLSRTDGTISVEGETDLEKYQKMIGYCPQKNVFMKYFTCLEHVMFFGRLRGLTEDEARRKSEKILNDVKLLPKGSCHPKKLSGGMKRRLCLAMGVVGDTKVVILDEPTSGLDPESRRELWDVLLALRKQRAVLITTHYMEEADILGDKIAIMENGAIVCHGTSLELKKKYTSGYILKVMAANERFSTDVTESFVKKQISGARIRSYIDPTLIISLPYKDENRYSRILGDLENGKESLCIDSVSITNATLEEVFLRCADRESNDVVVNVQGCDEVDSIRGYCPVSEEEAILNQRKSCGTKGQQILAIVVKKINYVWRDIIYSLIMFLIPFIALILSFILIRMTVTKAEQTELVLNFANYRSPQIHLTVANGTTSDYERRLVETFETVARRQNVQLIKHSNRNIEEILKYEELNDRINYYENVVAGFEVSASRVKIMFSGNALHSSVMAQNLLSNVMLQTVKGHSASIETRSAPLLRKDVGVNRYHMNIYESLMPLGLFIYILYFVGAPFAEEATEFKTLHCTNPCLYWMTTFLFDLVIHTGVCVLLYIVATQCVDRAGILSTDVHLKLMGVYIFYGMAMLPFIYILTKYFKSMENLYTFVSYLALFAVIMSQLLSTSDDKIREYVYWSQAFHILPDFAMRHTIALVIVGFFSTGRPQQMIVIDQMNPIAVPSDLLGPYDITFYFFAMFILMTIFLVYLINFCENIYFGRSFVAMWVKMRRKRQQKPKKSSRSVDAVDSPVHVIEDQVDADVKDEECETEKCEQEQKFDRFALVVRNLEKEFPSGVTAVKGLNFRIHKGECFGLLGMNGAGKTTTFKMMTLNESITRGSIHLSHMNSITHANSYKLSYGYCPQIDALHTALTADETLRYFALMRGISSGEELRNEVDTWLRRVDLEEYRNVQVKYYSGGTKRKLNTAIAMIGSPDVIFLDEPTTGVDPISRRRIWDCINELKRRKRTIILTSHSMDECEQLCNRIAIMCDGHLQCIGPTQKLKRKFGNGFTLVVKMAKGCDRVDELKEEIAMRFSKSILREDHADILKYHVPESNVKWSEVFEKLEELKEQFREDISDYSVSEVSLEDIFLHFAHRMA</sequence>
<dbReference type="InterPro" id="IPR027417">
    <property type="entry name" value="P-loop_NTPase"/>
</dbReference>
<dbReference type="PROSITE" id="PS00211">
    <property type="entry name" value="ABC_TRANSPORTER_1"/>
    <property type="match status" value="1"/>
</dbReference>
<dbReference type="GO" id="GO:0016887">
    <property type="term" value="F:ATP hydrolysis activity"/>
    <property type="evidence" value="ECO:0007669"/>
    <property type="project" value="InterPro"/>
</dbReference>
<keyword evidence="3" id="KW-0547">Nucleotide-binding</keyword>
<evidence type="ECO:0000256" key="5">
    <source>
        <dbReference type="ARBA" id="ARBA00022989"/>
    </source>
</evidence>
<comment type="subcellular location">
    <subcellularLocation>
        <location evidence="1">Membrane</location>
        <topology evidence="1">Multi-pass membrane protein</topology>
    </subcellularLocation>
</comment>
<dbReference type="InterPro" id="IPR017871">
    <property type="entry name" value="ABC_transporter-like_CS"/>
</dbReference>
<evidence type="ECO:0000256" key="4">
    <source>
        <dbReference type="ARBA" id="ARBA00022840"/>
    </source>
</evidence>
<keyword evidence="5 7" id="KW-1133">Transmembrane helix</keyword>
<feature type="transmembrane region" description="Helical" evidence="7">
    <location>
        <begin position="1149"/>
        <end position="1166"/>
    </location>
</feature>
<evidence type="ECO:0000256" key="2">
    <source>
        <dbReference type="ARBA" id="ARBA00022692"/>
    </source>
</evidence>
<evidence type="ECO:0000256" key="3">
    <source>
        <dbReference type="ARBA" id="ARBA00022741"/>
    </source>
</evidence>
<organism evidence="9">
    <name type="scientific">Phlebotomus kandelakii</name>
    <dbReference type="NCBI Taxonomy" id="1109342"/>
    <lineage>
        <taxon>Eukaryota</taxon>
        <taxon>Metazoa</taxon>
        <taxon>Ecdysozoa</taxon>
        <taxon>Arthropoda</taxon>
        <taxon>Hexapoda</taxon>
        <taxon>Insecta</taxon>
        <taxon>Pterygota</taxon>
        <taxon>Neoptera</taxon>
        <taxon>Endopterygota</taxon>
        <taxon>Diptera</taxon>
        <taxon>Nematocera</taxon>
        <taxon>Psychodoidea</taxon>
        <taxon>Psychodidae</taxon>
        <taxon>Phlebotomus</taxon>
        <taxon>Larroussius</taxon>
    </lineage>
</organism>
<feature type="domain" description="ABC transporter" evidence="8">
    <location>
        <begin position="1284"/>
        <end position="1516"/>
    </location>
</feature>
<dbReference type="GO" id="GO:0005524">
    <property type="term" value="F:ATP binding"/>
    <property type="evidence" value="ECO:0007669"/>
    <property type="project" value="UniProtKB-KW"/>
</dbReference>
<dbReference type="InterPro" id="IPR003439">
    <property type="entry name" value="ABC_transporter-like_ATP-bd"/>
</dbReference>
<dbReference type="GO" id="GO:0016020">
    <property type="term" value="C:membrane"/>
    <property type="evidence" value="ECO:0007669"/>
    <property type="project" value="UniProtKB-SubCell"/>
</dbReference>
<dbReference type="GO" id="GO:0140359">
    <property type="term" value="F:ABC-type transporter activity"/>
    <property type="evidence" value="ECO:0007669"/>
    <property type="project" value="InterPro"/>
</dbReference>
<evidence type="ECO:0000256" key="1">
    <source>
        <dbReference type="ARBA" id="ARBA00004141"/>
    </source>
</evidence>
<protein>
    <submittedName>
        <fullName evidence="9">Putative lipid exporter abca1</fullName>
    </submittedName>
</protein>
<dbReference type="FunFam" id="3.40.50.300:FF:002470">
    <property type="entry name" value="ABC transporter, putative"/>
    <property type="match status" value="1"/>
</dbReference>
<feature type="transmembrane region" description="Helical" evidence="7">
    <location>
        <begin position="210"/>
        <end position="234"/>
    </location>
</feature>
<accession>A0A6B2EDA9</accession>
<keyword evidence="6 7" id="KW-0472">Membrane</keyword>
<feature type="transmembrane region" description="Helical" evidence="7">
    <location>
        <begin position="1108"/>
        <end position="1128"/>
    </location>
</feature>
<keyword evidence="2 7" id="KW-0812">Transmembrane</keyword>
<dbReference type="Pfam" id="PF12698">
    <property type="entry name" value="ABC2_membrane_3"/>
    <property type="match status" value="2"/>
</dbReference>
<feature type="transmembrane region" description="Helical" evidence="7">
    <location>
        <begin position="831"/>
        <end position="852"/>
    </location>
</feature>
<feature type="transmembrane region" description="Helical" evidence="7">
    <location>
        <begin position="319"/>
        <end position="338"/>
    </location>
</feature>
<feature type="transmembrane region" description="Helical" evidence="7">
    <location>
        <begin position="1192"/>
        <end position="1211"/>
    </location>
</feature>
<dbReference type="Pfam" id="PF23321">
    <property type="entry name" value="R1_ABCA1"/>
    <property type="match status" value="1"/>
</dbReference>
<dbReference type="EMBL" id="GIFK01002630">
    <property type="protein sequence ID" value="NBJ60333.1"/>
    <property type="molecule type" value="Transcribed_RNA"/>
</dbReference>
<dbReference type="CDD" id="cd03263">
    <property type="entry name" value="ABC_subfamily_A"/>
    <property type="match status" value="2"/>
</dbReference>
<dbReference type="InterPro" id="IPR013525">
    <property type="entry name" value="ABC2_TM"/>
</dbReference>
<feature type="transmembrane region" description="Helical" evidence="7">
    <location>
        <begin position="396"/>
        <end position="414"/>
    </location>
</feature>
<evidence type="ECO:0000313" key="9">
    <source>
        <dbReference type="EMBL" id="NBJ60333.1"/>
    </source>
</evidence>
<feature type="transmembrane region" description="Helical" evidence="7">
    <location>
        <begin position="260"/>
        <end position="281"/>
    </location>
</feature>
<evidence type="ECO:0000256" key="7">
    <source>
        <dbReference type="SAM" id="Phobius"/>
    </source>
</evidence>
<feature type="domain" description="ABC transporter" evidence="8">
    <location>
        <begin position="461"/>
        <end position="692"/>
    </location>
</feature>
<dbReference type="PANTHER" id="PTHR19229">
    <property type="entry name" value="ATP-BINDING CASSETTE TRANSPORTER SUBFAMILY A ABCA"/>
    <property type="match status" value="1"/>
</dbReference>
<dbReference type="InterPro" id="IPR056264">
    <property type="entry name" value="R2_ABCA1-4-like"/>
</dbReference>
<proteinExistence type="predicted"/>
<dbReference type="PANTHER" id="PTHR19229:SF250">
    <property type="entry name" value="ABC TRANSPORTER DOMAIN-CONTAINING PROTEIN-RELATED"/>
    <property type="match status" value="1"/>
</dbReference>
<feature type="transmembrane region" description="Helical" evidence="7">
    <location>
        <begin position="1038"/>
        <end position="1062"/>
    </location>
</feature>
<feature type="transmembrane region" description="Helical" evidence="7">
    <location>
        <begin position="998"/>
        <end position="1018"/>
    </location>
</feature>
<name>A0A6B2EDA9_9DIPT</name>
<evidence type="ECO:0000256" key="6">
    <source>
        <dbReference type="ARBA" id="ARBA00023136"/>
    </source>
</evidence>
<feature type="transmembrane region" description="Helical" evidence="7">
    <location>
        <begin position="1083"/>
        <end position="1102"/>
    </location>
</feature>
<dbReference type="InterPro" id="IPR003593">
    <property type="entry name" value="AAA+_ATPase"/>
</dbReference>
<keyword evidence="4" id="KW-0067">ATP-binding</keyword>
<feature type="transmembrane region" description="Helical" evidence="7">
    <location>
        <begin position="12"/>
        <end position="32"/>
    </location>
</feature>
<evidence type="ECO:0000259" key="8">
    <source>
        <dbReference type="PROSITE" id="PS50893"/>
    </source>
</evidence>
<dbReference type="InterPro" id="IPR026082">
    <property type="entry name" value="ABCA"/>
</dbReference>
<dbReference type="SUPFAM" id="SSF52540">
    <property type="entry name" value="P-loop containing nucleoside triphosphate hydrolases"/>
    <property type="match status" value="2"/>
</dbReference>
<dbReference type="Pfam" id="PF00005">
    <property type="entry name" value="ABC_tran"/>
    <property type="match status" value="2"/>
</dbReference>
<reference evidence="9" key="1">
    <citation type="submission" date="2019-10" db="EMBL/GenBank/DDBJ databases">
        <title>Short sand fly seasons in Tbilisi, Georgia, hinder development of host immunity to saliva of the visceral leishmaniasis vector Phlebotomus kandelakii.</title>
        <authorList>
            <person name="Oliveira F."/>
            <person name="Giorgobiani E."/>
            <person name="Guimaraes-Costa A.B."/>
            <person name="Abdeladhim M."/>
            <person name="Oristian J."/>
            <person name="Tskhvaradze L."/>
            <person name="Tsertsvadze N."/>
            <person name="Zakalashvili M."/>
            <person name="Valenzuela J.G."/>
            <person name="Kamhawi S."/>
        </authorList>
    </citation>
    <scope>NUCLEOTIDE SEQUENCE</scope>
    <source>
        <strain evidence="9">Wild-capture in Tbilisi</strain>
        <tissue evidence="9">Salivary glands</tissue>
    </source>
</reference>
<dbReference type="SMART" id="SM00382">
    <property type="entry name" value="AAA"/>
    <property type="match status" value="2"/>
</dbReference>
<dbReference type="FunFam" id="3.40.50.300:FF:000436">
    <property type="entry name" value="ATP binding cassette subfamily A member 9"/>
    <property type="match status" value="1"/>
</dbReference>
<feature type="transmembrane region" description="Helical" evidence="7">
    <location>
        <begin position="293"/>
        <end position="313"/>
    </location>
</feature>